<evidence type="ECO:0000256" key="6">
    <source>
        <dbReference type="ARBA" id="ARBA00022723"/>
    </source>
</evidence>
<comment type="cofactor">
    <cofactor evidence="1">
        <name>pyridoxal 5'-phosphate</name>
        <dbReference type="ChEBI" id="CHEBI:597326"/>
    </cofactor>
</comment>
<evidence type="ECO:0000256" key="5">
    <source>
        <dbReference type="ARBA" id="ARBA00022679"/>
    </source>
</evidence>
<protein>
    <recommendedName>
        <fullName evidence="4">Cysteine desulfurase</fullName>
    </recommendedName>
</protein>
<evidence type="ECO:0000313" key="12">
    <source>
        <dbReference type="EMBL" id="TCP30415.1"/>
    </source>
</evidence>
<dbReference type="InterPro" id="IPR015421">
    <property type="entry name" value="PyrdxlP-dep_Trfase_major"/>
</dbReference>
<evidence type="ECO:0000256" key="7">
    <source>
        <dbReference type="ARBA" id="ARBA00022898"/>
    </source>
</evidence>
<dbReference type="PIRSF" id="PIRSF005572">
    <property type="entry name" value="NifS"/>
    <property type="match status" value="1"/>
</dbReference>
<keyword evidence="9" id="KW-0411">Iron-sulfur</keyword>
<dbReference type="Gene3D" id="1.10.260.50">
    <property type="match status" value="1"/>
</dbReference>
<comment type="function">
    <text evidence="2">Catalyzes the removal of elemental sulfur atoms from cysteine to produce alanine. Seems to participate in the biosynthesis of the nitrogenase metalloclusters by providing the inorganic sulfur required for the Fe-S core formation.</text>
</comment>
<dbReference type="InterPro" id="IPR000192">
    <property type="entry name" value="Aminotrans_V_dom"/>
</dbReference>
<dbReference type="AlphaFoldDB" id="A0A4R2P980"/>
<dbReference type="PANTHER" id="PTHR11601">
    <property type="entry name" value="CYSTEINE DESULFURYLASE FAMILY MEMBER"/>
    <property type="match status" value="1"/>
</dbReference>
<proteinExistence type="inferred from homology"/>
<dbReference type="OrthoDB" id="9808002at2"/>
<evidence type="ECO:0000256" key="3">
    <source>
        <dbReference type="ARBA" id="ARBA00006490"/>
    </source>
</evidence>
<evidence type="ECO:0000256" key="2">
    <source>
        <dbReference type="ARBA" id="ARBA00003120"/>
    </source>
</evidence>
<feature type="domain" description="Aminotransferase class V" evidence="11">
    <location>
        <begin position="6"/>
        <end position="360"/>
    </location>
</feature>
<evidence type="ECO:0000313" key="13">
    <source>
        <dbReference type="Proteomes" id="UP000295399"/>
    </source>
</evidence>
<dbReference type="Proteomes" id="UP000295399">
    <property type="component" value="Unassembled WGS sequence"/>
</dbReference>
<keyword evidence="7" id="KW-0663">Pyridoxal phosphate</keyword>
<name>A0A4R2P980_RHOSA</name>
<dbReference type="InterPro" id="IPR016454">
    <property type="entry name" value="Cysteine_dSase"/>
</dbReference>
<sequence length="381" mass="40622">MHSQIVHLDNNATTRPVPEVVTAIIRTLETDWANPSSAHGFGQNAARTVASSREQVARLLGVQAEQVVFTSGATEANEAVLRHHANLCATLITSTAEHPAVAGYYFQHTPQLVRTVALEKSGRWRLDALETVLSSISGPKLIAFAWANGETGVLQDLVAIKAMAERYDAACLVDASQAVGRVAFEADSAVYLTFSGHKLHGPKGVGVLVQPETLPPVEISVGGGQERGWRGGTLNVPGIVGLGVACELRKRDLNRAITDMARLRDRFENQVMSAIPNARVNGADAQRVPNTSNLTVQGVDGMALVARLEARGILCSQVSACSSGQPEPSRTLLAMGLSRDDAYASLRIAVAVDTRDDDIELAAQAFVDEALFLRAMMGDLV</sequence>
<comment type="similarity">
    <text evidence="3">Belongs to the class-V pyridoxal-phosphate-dependent aminotransferase family. NifS/IscS subfamily.</text>
</comment>
<dbReference type="SUPFAM" id="SSF53383">
    <property type="entry name" value="PLP-dependent transferases"/>
    <property type="match status" value="1"/>
</dbReference>
<accession>A0A4R2P980</accession>
<dbReference type="Gene3D" id="3.40.640.10">
    <property type="entry name" value="Type I PLP-dependent aspartate aminotransferase-like (Major domain)"/>
    <property type="match status" value="1"/>
</dbReference>
<comment type="caution">
    <text evidence="12">The sequence shown here is derived from an EMBL/GenBank/DDBJ whole genome shotgun (WGS) entry which is preliminary data.</text>
</comment>
<gene>
    <name evidence="12" type="ORF">EV659_1144</name>
</gene>
<evidence type="ECO:0000256" key="4">
    <source>
        <dbReference type="ARBA" id="ARBA00013558"/>
    </source>
</evidence>
<dbReference type="GO" id="GO:0051536">
    <property type="term" value="F:iron-sulfur cluster binding"/>
    <property type="evidence" value="ECO:0007669"/>
    <property type="project" value="UniProtKB-KW"/>
</dbReference>
<dbReference type="InterPro" id="IPR015422">
    <property type="entry name" value="PyrdxlP-dep_Trfase_small"/>
</dbReference>
<dbReference type="Gene3D" id="3.90.1150.10">
    <property type="entry name" value="Aspartate Aminotransferase, domain 1"/>
    <property type="match status" value="1"/>
</dbReference>
<evidence type="ECO:0000256" key="9">
    <source>
        <dbReference type="ARBA" id="ARBA00023014"/>
    </source>
</evidence>
<reference evidence="12 13" key="1">
    <citation type="submission" date="2019-03" db="EMBL/GenBank/DDBJ databases">
        <title>Genomic Encyclopedia of Type Strains, Phase IV (KMG-IV): sequencing the most valuable type-strain genomes for metagenomic binning, comparative biology and taxonomic classification.</title>
        <authorList>
            <person name="Goeker M."/>
        </authorList>
    </citation>
    <scope>NUCLEOTIDE SEQUENCE [LARGE SCALE GENOMIC DNA]</scope>
    <source>
        <strain evidence="12 13">DSM 2132</strain>
    </source>
</reference>
<dbReference type="InterPro" id="IPR015424">
    <property type="entry name" value="PyrdxlP-dep_Trfase"/>
</dbReference>
<dbReference type="GO" id="GO:0031071">
    <property type="term" value="F:cysteine desulfurase activity"/>
    <property type="evidence" value="ECO:0007669"/>
    <property type="project" value="UniProtKB-EC"/>
</dbReference>
<evidence type="ECO:0000256" key="1">
    <source>
        <dbReference type="ARBA" id="ARBA00001933"/>
    </source>
</evidence>
<keyword evidence="5" id="KW-0808">Transferase</keyword>
<dbReference type="GO" id="GO:0046872">
    <property type="term" value="F:metal ion binding"/>
    <property type="evidence" value="ECO:0007669"/>
    <property type="project" value="UniProtKB-KW"/>
</dbReference>
<evidence type="ECO:0000256" key="10">
    <source>
        <dbReference type="ARBA" id="ARBA00050776"/>
    </source>
</evidence>
<dbReference type="Pfam" id="PF00266">
    <property type="entry name" value="Aminotran_5"/>
    <property type="match status" value="1"/>
</dbReference>
<dbReference type="EMBL" id="SLXO01000014">
    <property type="protein sequence ID" value="TCP30415.1"/>
    <property type="molecule type" value="Genomic_DNA"/>
</dbReference>
<keyword evidence="13" id="KW-1185">Reference proteome</keyword>
<keyword evidence="8" id="KW-0408">Iron</keyword>
<dbReference type="PANTHER" id="PTHR11601:SF34">
    <property type="entry name" value="CYSTEINE DESULFURASE"/>
    <property type="match status" value="1"/>
</dbReference>
<evidence type="ECO:0000256" key="8">
    <source>
        <dbReference type="ARBA" id="ARBA00023004"/>
    </source>
</evidence>
<dbReference type="InParanoid" id="A0A4R2P980"/>
<keyword evidence="6" id="KW-0479">Metal-binding</keyword>
<evidence type="ECO:0000259" key="11">
    <source>
        <dbReference type="Pfam" id="PF00266"/>
    </source>
</evidence>
<dbReference type="RefSeq" id="WP_132709459.1">
    <property type="nucleotide sequence ID" value="NZ_JACIGF010000014.1"/>
</dbReference>
<organism evidence="12 13">
    <name type="scientific">Rhodothalassium salexigens DSM 2132</name>
    <dbReference type="NCBI Taxonomy" id="1188247"/>
    <lineage>
        <taxon>Bacteria</taxon>
        <taxon>Pseudomonadati</taxon>
        <taxon>Pseudomonadota</taxon>
        <taxon>Alphaproteobacteria</taxon>
        <taxon>Rhodothalassiales</taxon>
        <taxon>Rhodothalassiaceae</taxon>
        <taxon>Rhodothalassium</taxon>
    </lineage>
</organism>
<comment type="catalytic activity">
    <reaction evidence="10">
        <text>(sulfur carrier)-H + L-cysteine = (sulfur carrier)-SH + L-alanine</text>
        <dbReference type="Rhea" id="RHEA:43892"/>
        <dbReference type="Rhea" id="RHEA-COMP:14737"/>
        <dbReference type="Rhea" id="RHEA-COMP:14739"/>
        <dbReference type="ChEBI" id="CHEBI:29917"/>
        <dbReference type="ChEBI" id="CHEBI:35235"/>
        <dbReference type="ChEBI" id="CHEBI:57972"/>
        <dbReference type="ChEBI" id="CHEBI:64428"/>
        <dbReference type="EC" id="2.8.1.7"/>
    </reaction>
</comment>